<dbReference type="Pfam" id="PF05686">
    <property type="entry name" value="Glyco_transf_90"/>
    <property type="match status" value="1"/>
</dbReference>
<comment type="caution">
    <text evidence="3">The sequence shown here is derived from an EMBL/GenBank/DDBJ whole genome shotgun (WGS) entry which is preliminary data.</text>
</comment>
<keyword evidence="1" id="KW-0808">Transferase</keyword>
<accession>A0A8J4HCK8</accession>
<dbReference type="PANTHER" id="PTHR12203:SF35">
    <property type="entry name" value="PROTEIN O-GLUCOSYLTRANSFERASE 1"/>
    <property type="match status" value="1"/>
</dbReference>
<dbReference type="EMBL" id="DTQM01000178">
    <property type="protein sequence ID" value="HGC43335.1"/>
    <property type="molecule type" value="Genomic_DNA"/>
</dbReference>
<dbReference type="GO" id="GO:0016740">
    <property type="term" value="F:transferase activity"/>
    <property type="evidence" value="ECO:0007669"/>
    <property type="project" value="UniProtKB-KW"/>
</dbReference>
<gene>
    <name evidence="3" type="ORF">ENY07_08985</name>
</gene>
<evidence type="ECO:0000259" key="2">
    <source>
        <dbReference type="SMART" id="SM00672"/>
    </source>
</evidence>
<sequence length="372" mass="42452">MSDFFQSIDFFCRNILSLENFAARATPGEMHKKLNDILNAYREMAGLSTALEYGFFSLSDEVPAIHRELCLVRCDGDSTRLLFHPDWRGHYSVCSMVRRSAVILHLIDRMGRCPPAMQGGFICELGDNGGFPTVAFSSRSEKACLVPDPDFFESHGYDLLRRDIEAQFVPWHLRRREVFWRGSTTGVRRFAPPPPDASDDFRWLQRLALCQAARQSPLRAHYDIGVTGIVHIDEPHLQARIKAADFLRPPVPRLEFMRHKGVIVVDGHANAWSALFAAFLMGVCVFKVESEHGYRQWYYSQLQPFVHYVPVAADLSDLDAALLWLREHDREARAIGETGRAFARAITFEATLDDSAARIKQWLPDANFWHRG</sequence>
<name>A0A8J4HCK8_9PROT</name>
<dbReference type="InterPro" id="IPR051091">
    <property type="entry name" value="O-Glucosyltr/Glycosyltrsf_90"/>
</dbReference>
<feature type="domain" description="Glycosyl transferase CAP10" evidence="2">
    <location>
        <begin position="121"/>
        <end position="362"/>
    </location>
</feature>
<evidence type="ECO:0000313" key="3">
    <source>
        <dbReference type="EMBL" id="HGC43335.1"/>
    </source>
</evidence>
<protein>
    <recommendedName>
        <fullName evidence="2">Glycosyl transferase CAP10 domain-containing protein</fullName>
    </recommendedName>
</protein>
<evidence type="ECO:0000256" key="1">
    <source>
        <dbReference type="ARBA" id="ARBA00022679"/>
    </source>
</evidence>
<reference evidence="3" key="1">
    <citation type="journal article" date="2020" name="mSystems">
        <title>Genome- and Community-Level Interaction Insights into Carbon Utilization and Element Cycling Functions of Hydrothermarchaeota in Hydrothermal Sediment.</title>
        <authorList>
            <person name="Zhou Z."/>
            <person name="Liu Y."/>
            <person name="Xu W."/>
            <person name="Pan J."/>
            <person name="Luo Z.H."/>
            <person name="Li M."/>
        </authorList>
    </citation>
    <scope>NUCLEOTIDE SEQUENCE</scope>
    <source>
        <strain evidence="3">SpSt-997</strain>
    </source>
</reference>
<proteinExistence type="predicted"/>
<dbReference type="PANTHER" id="PTHR12203">
    <property type="entry name" value="KDEL LYS-ASP-GLU-LEU CONTAINING - RELATED"/>
    <property type="match status" value="1"/>
</dbReference>
<dbReference type="InterPro" id="IPR006598">
    <property type="entry name" value="CAP10"/>
</dbReference>
<dbReference type="SMART" id="SM00672">
    <property type="entry name" value="CAP10"/>
    <property type="match status" value="1"/>
</dbReference>
<organism evidence="3">
    <name type="scientific">Acidicaldus sp</name>
    <dbReference type="NCBI Taxonomy" id="1872105"/>
    <lineage>
        <taxon>Bacteria</taxon>
        <taxon>Pseudomonadati</taxon>
        <taxon>Pseudomonadota</taxon>
        <taxon>Alphaproteobacteria</taxon>
        <taxon>Acetobacterales</taxon>
        <taxon>Acetobacteraceae</taxon>
        <taxon>Acidicaldus</taxon>
    </lineage>
</organism>
<dbReference type="AlphaFoldDB" id="A0A8J4HCK8"/>